<dbReference type="eggNOG" id="KOG0003">
    <property type="taxonomic scope" value="Eukaryota"/>
</dbReference>
<dbReference type="EnsemblPlants" id="OB09G26630.1">
    <property type="protein sequence ID" value="OB09G26630.1"/>
    <property type="gene ID" value="OB09G26630"/>
</dbReference>
<dbReference type="Gene3D" id="4.10.1060.50">
    <property type="match status" value="1"/>
</dbReference>
<dbReference type="GO" id="GO:1990904">
    <property type="term" value="C:ribonucleoprotein complex"/>
    <property type="evidence" value="ECO:0007669"/>
    <property type="project" value="UniProtKB-KW"/>
</dbReference>
<dbReference type="SMART" id="SM00213">
    <property type="entry name" value="UBQ"/>
    <property type="match status" value="1"/>
</dbReference>
<dbReference type="InterPro" id="IPR000626">
    <property type="entry name" value="Ubiquitin-like_dom"/>
</dbReference>
<dbReference type="Gene3D" id="3.10.20.90">
    <property type="entry name" value="Phosphatidylinositol 3-kinase Catalytic Subunit, Chain A, domain 1"/>
    <property type="match status" value="1"/>
</dbReference>
<dbReference type="PRINTS" id="PR00348">
    <property type="entry name" value="UBIQUITIN"/>
</dbReference>
<dbReference type="PANTHER" id="PTHR10666">
    <property type="entry name" value="UBIQUITIN"/>
    <property type="match status" value="1"/>
</dbReference>
<evidence type="ECO:0000256" key="4">
    <source>
        <dbReference type="ARBA" id="ARBA00008430"/>
    </source>
</evidence>
<dbReference type="GO" id="GO:0003735">
    <property type="term" value="F:structural constituent of ribosome"/>
    <property type="evidence" value="ECO:0007669"/>
    <property type="project" value="InterPro"/>
</dbReference>
<dbReference type="GO" id="GO:0006412">
    <property type="term" value="P:translation"/>
    <property type="evidence" value="ECO:0007669"/>
    <property type="project" value="InterPro"/>
</dbReference>
<dbReference type="KEGG" id="obr:102715513"/>
<comment type="similarity">
    <text evidence="3">In the N-terminal section; belongs to the ubiquitin family.</text>
</comment>
<evidence type="ECO:0000256" key="5">
    <source>
        <dbReference type="ARBA" id="ARBA00010570"/>
    </source>
</evidence>
<dbReference type="InterPro" id="IPR050158">
    <property type="entry name" value="Ubiquitin_ubiquitin-like"/>
</dbReference>
<dbReference type="GO" id="GO:0003729">
    <property type="term" value="F:mRNA binding"/>
    <property type="evidence" value="ECO:0007669"/>
    <property type="project" value="UniProtKB-ARBA"/>
</dbReference>
<dbReference type="AlphaFoldDB" id="J3N084"/>
<dbReference type="HOGENOM" id="CLU_010412_6_2_1"/>
<dbReference type="STRING" id="4533.J3N084"/>
<feature type="domain" description="Ubiquitin-like" evidence="13">
    <location>
        <begin position="1"/>
        <end position="42"/>
    </location>
</feature>
<reference evidence="14" key="1">
    <citation type="journal article" date="2013" name="Nat. Commun.">
        <title>Whole-genome sequencing of Oryza brachyantha reveals mechanisms underlying Oryza genome evolution.</title>
        <authorList>
            <person name="Chen J."/>
            <person name="Huang Q."/>
            <person name="Gao D."/>
            <person name="Wang J."/>
            <person name="Lang Y."/>
            <person name="Liu T."/>
            <person name="Li B."/>
            <person name="Bai Z."/>
            <person name="Luis Goicoechea J."/>
            <person name="Liang C."/>
            <person name="Chen C."/>
            <person name="Zhang W."/>
            <person name="Sun S."/>
            <person name="Liao Y."/>
            <person name="Zhang X."/>
            <person name="Yang L."/>
            <person name="Song C."/>
            <person name="Wang M."/>
            <person name="Shi J."/>
            <person name="Liu G."/>
            <person name="Liu J."/>
            <person name="Zhou H."/>
            <person name="Zhou W."/>
            <person name="Yu Q."/>
            <person name="An N."/>
            <person name="Chen Y."/>
            <person name="Cai Q."/>
            <person name="Wang B."/>
            <person name="Liu B."/>
            <person name="Min J."/>
            <person name="Huang Y."/>
            <person name="Wu H."/>
            <person name="Li Z."/>
            <person name="Zhang Y."/>
            <person name="Yin Y."/>
            <person name="Song W."/>
            <person name="Jiang J."/>
            <person name="Jackson S.A."/>
            <person name="Wing R.A."/>
            <person name="Wang J."/>
            <person name="Chen M."/>
        </authorList>
    </citation>
    <scope>NUCLEOTIDE SEQUENCE [LARGE SCALE GENOMIC DNA]</scope>
    <source>
        <strain evidence="14">cv. IRGC 101232</strain>
    </source>
</reference>
<keyword evidence="15" id="KW-1185">Reference proteome</keyword>
<dbReference type="InterPro" id="IPR019956">
    <property type="entry name" value="Ubiquitin_dom"/>
</dbReference>
<gene>
    <name evidence="14" type="primary">LOC102715513</name>
</gene>
<evidence type="ECO:0000256" key="12">
    <source>
        <dbReference type="ARBA" id="ARBA00023274"/>
    </source>
</evidence>
<evidence type="ECO:0000256" key="3">
    <source>
        <dbReference type="ARBA" id="ARBA00008373"/>
    </source>
</evidence>
<keyword evidence="6" id="KW-0963">Cytoplasm</keyword>
<dbReference type="GO" id="GO:0005840">
    <property type="term" value="C:ribosome"/>
    <property type="evidence" value="ECO:0007669"/>
    <property type="project" value="UniProtKB-KW"/>
</dbReference>
<dbReference type="GO" id="GO:0005737">
    <property type="term" value="C:cytoplasm"/>
    <property type="evidence" value="ECO:0007669"/>
    <property type="project" value="UniProtKB-SubCell"/>
</dbReference>
<dbReference type="FunFam" id="3.10.20.90:FF:000469">
    <property type="entry name" value="Polyubiquitin-C"/>
    <property type="match status" value="1"/>
</dbReference>
<comment type="similarity">
    <text evidence="4">Belongs to the ubiquitin family.</text>
</comment>
<evidence type="ECO:0000256" key="8">
    <source>
        <dbReference type="ARBA" id="ARBA00022737"/>
    </source>
</evidence>
<evidence type="ECO:0000313" key="14">
    <source>
        <dbReference type="EnsemblPlants" id="OB09G26630.1"/>
    </source>
</evidence>
<evidence type="ECO:0000256" key="2">
    <source>
        <dbReference type="ARBA" id="ARBA00004496"/>
    </source>
</evidence>
<proteinExistence type="inferred from homology"/>
<evidence type="ECO:0000256" key="11">
    <source>
        <dbReference type="ARBA" id="ARBA00023242"/>
    </source>
</evidence>
<comment type="subcellular location">
    <subcellularLocation>
        <location evidence="2">Cytoplasm</location>
    </subcellularLocation>
    <subcellularLocation>
        <location evidence="1">Nucleus</location>
    </subcellularLocation>
</comment>
<dbReference type="GeneID" id="102715513"/>
<dbReference type="PROSITE" id="PS50053">
    <property type="entry name" value="UBIQUITIN_2"/>
    <property type="match status" value="1"/>
</dbReference>
<dbReference type="Proteomes" id="UP000006038">
    <property type="component" value="Chromosome 9"/>
</dbReference>
<dbReference type="OrthoDB" id="1649877at2759"/>
<sequence>MQICVRTLMGKTIMLKVESSNTIDNVKAKIQDKEGIPPDQQRSSLASSWGMTAESTIHLVLCLRGGIIEPLLQTLALKYNQDKMICHYTYAWKIGRNYESIIYAKSPYELNF</sequence>
<evidence type="ECO:0000256" key="9">
    <source>
        <dbReference type="ARBA" id="ARBA00022843"/>
    </source>
</evidence>
<dbReference type="SUPFAM" id="SSF54236">
    <property type="entry name" value="Ubiquitin-like"/>
    <property type="match status" value="1"/>
</dbReference>
<dbReference type="RefSeq" id="XP_006661558.1">
    <property type="nucleotide sequence ID" value="XM_006661495.1"/>
</dbReference>
<keyword evidence="7" id="KW-1017">Isopeptide bond</keyword>
<keyword evidence="9" id="KW-0832">Ubl conjugation</keyword>
<dbReference type="Gramene" id="OB09G26630.1">
    <property type="protein sequence ID" value="OB09G26630.1"/>
    <property type="gene ID" value="OB09G26630"/>
</dbReference>
<keyword evidence="12" id="KW-0687">Ribonucleoprotein</keyword>
<evidence type="ECO:0000256" key="6">
    <source>
        <dbReference type="ARBA" id="ARBA00022490"/>
    </source>
</evidence>
<keyword evidence="11" id="KW-0539">Nucleus</keyword>
<dbReference type="InterPro" id="IPR001975">
    <property type="entry name" value="Ribosomal_eL40_dom"/>
</dbReference>
<dbReference type="OMA" id="DKMICHY"/>
<evidence type="ECO:0000256" key="1">
    <source>
        <dbReference type="ARBA" id="ARBA00004123"/>
    </source>
</evidence>
<protein>
    <recommendedName>
        <fullName evidence="13">Ubiquitin-like domain-containing protein</fullName>
    </recommendedName>
</protein>
<name>J3N084_ORYBR</name>
<dbReference type="Pfam" id="PF01020">
    <property type="entry name" value="Ribosomal_L40e"/>
    <property type="match status" value="1"/>
</dbReference>
<evidence type="ECO:0000313" key="15">
    <source>
        <dbReference type="Proteomes" id="UP000006038"/>
    </source>
</evidence>
<keyword evidence="8" id="KW-0677">Repeat</keyword>
<evidence type="ECO:0000256" key="7">
    <source>
        <dbReference type="ARBA" id="ARBA00022499"/>
    </source>
</evidence>
<reference evidence="14" key="2">
    <citation type="submission" date="2013-04" db="UniProtKB">
        <authorList>
            <consortium name="EnsemblPlants"/>
        </authorList>
    </citation>
    <scope>IDENTIFICATION</scope>
</reference>
<comment type="similarity">
    <text evidence="5">In the C-terminal section; belongs to the eukaryotic ribosomal protein eL40 family.</text>
</comment>
<dbReference type="GO" id="GO:0005634">
    <property type="term" value="C:nucleus"/>
    <property type="evidence" value="ECO:0007669"/>
    <property type="project" value="UniProtKB-SubCell"/>
</dbReference>
<accession>J3N084</accession>
<organism evidence="14">
    <name type="scientific">Oryza brachyantha</name>
    <name type="common">malo sina</name>
    <dbReference type="NCBI Taxonomy" id="4533"/>
    <lineage>
        <taxon>Eukaryota</taxon>
        <taxon>Viridiplantae</taxon>
        <taxon>Streptophyta</taxon>
        <taxon>Embryophyta</taxon>
        <taxon>Tracheophyta</taxon>
        <taxon>Spermatophyta</taxon>
        <taxon>Magnoliopsida</taxon>
        <taxon>Liliopsida</taxon>
        <taxon>Poales</taxon>
        <taxon>Poaceae</taxon>
        <taxon>BOP clade</taxon>
        <taxon>Oryzoideae</taxon>
        <taxon>Oryzeae</taxon>
        <taxon>Oryzinae</taxon>
        <taxon>Oryza</taxon>
    </lineage>
</organism>
<dbReference type="Pfam" id="PF00240">
    <property type="entry name" value="ubiquitin"/>
    <property type="match status" value="1"/>
</dbReference>
<evidence type="ECO:0000259" key="13">
    <source>
        <dbReference type="PROSITE" id="PS50053"/>
    </source>
</evidence>
<evidence type="ECO:0000256" key="10">
    <source>
        <dbReference type="ARBA" id="ARBA00022980"/>
    </source>
</evidence>
<dbReference type="InterPro" id="IPR038587">
    <property type="entry name" value="Ribosomal_eL40_sf"/>
</dbReference>
<keyword evidence="10" id="KW-0689">Ribosomal protein</keyword>
<dbReference type="InterPro" id="IPR029071">
    <property type="entry name" value="Ubiquitin-like_domsf"/>
</dbReference>